<evidence type="ECO:0000256" key="7">
    <source>
        <dbReference type="ARBA" id="ARBA00023136"/>
    </source>
</evidence>
<dbReference type="InterPro" id="IPR007227">
    <property type="entry name" value="Cell_shape_determining_MreD"/>
</dbReference>
<feature type="transmembrane region" description="Helical" evidence="8">
    <location>
        <begin position="35"/>
        <end position="52"/>
    </location>
</feature>
<keyword evidence="7 8" id="KW-0472">Membrane</keyword>
<keyword evidence="3" id="KW-1003">Cell membrane</keyword>
<reference evidence="9 10" key="1">
    <citation type="submission" date="2018-07" db="EMBL/GenBank/DDBJ databases">
        <title>Genomic Encyclopedia of Type Strains, Phase IV (KMG-IV): sequencing the most valuable type-strain genomes for metagenomic binning, comparative biology and taxonomic classification.</title>
        <authorList>
            <person name="Goeker M."/>
        </authorList>
    </citation>
    <scope>NUCLEOTIDE SEQUENCE [LARGE SCALE GENOMIC DNA]</scope>
    <source>
        <strain evidence="9 10">DSM 25281</strain>
    </source>
</reference>
<comment type="caution">
    <text evidence="9">The sequence shown here is derived from an EMBL/GenBank/DDBJ whole genome shotgun (WGS) entry which is preliminary data.</text>
</comment>
<accession>A0A370GKH2</accession>
<dbReference type="NCBIfam" id="TIGR03426">
    <property type="entry name" value="shape_MreD"/>
    <property type="match status" value="1"/>
</dbReference>
<feature type="transmembrane region" description="Helical" evidence="8">
    <location>
        <begin position="140"/>
        <end position="158"/>
    </location>
</feature>
<keyword evidence="5" id="KW-0133">Cell shape</keyword>
<dbReference type="Pfam" id="PF04093">
    <property type="entry name" value="MreD"/>
    <property type="match status" value="1"/>
</dbReference>
<sequence length="172" mass="20218">MKRFILPLILALSFYFEGVFAQVFSAKAFHGERILAPHFLLAILIFMAIYYIRNNTLWYALLFGLLYDVFFTEIIGINLFLFPAAVYLTTKVMKVLQSNVFIAILVALLNMAAVEFIVYQFYRLIGHVQMTMVDFVDIRLWPTLILNLAFLIIVAFPLKRWLMFWRKELLDD</sequence>
<dbReference type="Proteomes" id="UP000255326">
    <property type="component" value="Unassembled WGS sequence"/>
</dbReference>
<dbReference type="GO" id="GO:0005886">
    <property type="term" value="C:plasma membrane"/>
    <property type="evidence" value="ECO:0007669"/>
    <property type="project" value="UniProtKB-SubCell"/>
</dbReference>
<keyword evidence="4 8" id="KW-0812">Transmembrane</keyword>
<evidence type="ECO:0000256" key="2">
    <source>
        <dbReference type="ARBA" id="ARBA00007776"/>
    </source>
</evidence>
<evidence type="ECO:0000256" key="8">
    <source>
        <dbReference type="SAM" id="Phobius"/>
    </source>
</evidence>
<dbReference type="GO" id="GO:0008360">
    <property type="term" value="P:regulation of cell shape"/>
    <property type="evidence" value="ECO:0007669"/>
    <property type="project" value="UniProtKB-KW"/>
</dbReference>
<name>A0A370GKH2_9BACI</name>
<feature type="transmembrane region" description="Helical" evidence="8">
    <location>
        <begin position="100"/>
        <end position="119"/>
    </location>
</feature>
<keyword evidence="6 8" id="KW-1133">Transmembrane helix</keyword>
<proteinExistence type="inferred from homology"/>
<comment type="similarity">
    <text evidence="2">Belongs to the MreD family.</text>
</comment>
<evidence type="ECO:0000313" key="10">
    <source>
        <dbReference type="Proteomes" id="UP000255326"/>
    </source>
</evidence>
<organism evidence="9 10">
    <name type="scientific">Falsibacillus pallidus</name>
    <dbReference type="NCBI Taxonomy" id="493781"/>
    <lineage>
        <taxon>Bacteria</taxon>
        <taxon>Bacillati</taxon>
        <taxon>Bacillota</taxon>
        <taxon>Bacilli</taxon>
        <taxon>Bacillales</taxon>
        <taxon>Bacillaceae</taxon>
        <taxon>Falsibacillus</taxon>
    </lineage>
</organism>
<evidence type="ECO:0000256" key="4">
    <source>
        <dbReference type="ARBA" id="ARBA00022692"/>
    </source>
</evidence>
<comment type="subcellular location">
    <subcellularLocation>
        <location evidence="1">Cell membrane</location>
        <topology evidence="1">Multi-pass membrane protein</topology>
    </subcellularLocation>
</comment>
<feature type="transmembrane region" description="Helical" evidence="8">
    <location>
        <begin position="59"/>
        <end position="88"/>
    </location>
</feature>
<dbReference type="EMBL" id="QQAY01000003">
    <property type="protein sequence ID" value="RDI44147.1"/>
    <property type="molecule type" value="Genomic_DNA"/>
</dbReference>
<evidence type="ECO:0000256" key="5">
    <source>
        <dbReference type="ARBA" id="ARBA00022960"/>
    </source>
</evidence>
<evidence type="ECO:0000256" key="1">
    <source>
        <dbReference type="ARBA" id="ARBA00004651"/>
    </source>
</evidence>
<dbReference type="OrthoDB" id="1653857at2"/>
<keyword evidence="10" id="KW-1185">Reference proteome</keyword>
<protein>
    <submittedName>
        <fullName evidence="9">Rod shape-determining protein MreD</fullName>
    </submittedName>
</protein>
<dbReference type="RefSeq" id="WP_114745028.1">
    <property type="nucleotide sequence ID" value="NZ_QQAY01000003.1"/>
</dbReference>
<evidence type="ECO:0000256" key="6">
    <source>
        <dbReference type="ARBA" id="ARBA00022989"/>
    </source>
</evidence>
<evidence type="ECO:0000256" key="3">
    <source>
        <dbReference type="ARBA" id="ARBA00022475"/>
    </source>
</evidence>
<gene>
    <name evidence="9" type="ORF">DFR59_103213</name>
</gene>
<evidence type="ECO:0000313" key="9">
    <source>
        <dbReference type="EMBL" id="RDI44147.1"/>
    </source>
</evidence>
<dbReference type="AlphaFoldDB" id="A0A370GKH2"/>